<evidence type="ECO:0000313" key="1">
    <source>
        <dbReference type="EMBL" id="CAK9872150.1"/>
    </source>
</evidence>
<name>A0ABP1BAK0_9BRYO</name>
<proteinExistence type="predicted"/>
<reference evidence="1 2" key="1">
    <citation type="submission" date="2024-03" db="EMBL/GenBank/DDBJ databases">
        <authorList>
            <consortium name="ELIXIR-Norway"/>
            <consortium name="Elixir Norway"/>
        </authorList>
    </citation>
    <scope>NUCLEOTIDE SEQUENCE [LARGE SCALE GENOMIC DNA]</scope>
</reference>
<gene>
    <name evidence="1" type="ORF">CSSPJE1EN2_LOCUS14747</name>
</gene>
<dbReference type="Proteomes" id="UP001497522">
    <property type="component" value="Chromosome 2"/>
</dbReference>
<organism evidence="1 2">
    <name type="scientific">Sphagnum jensenii</name>
    <dbReference type="NCBI Taxonomy" id="128206"/>
    <lineage>
        <taxon>Eukaryota</taxon>
        <taxon>Viridiplantae</taxon>
        <taxon>Streptophyta</taxon>
        <taxon>Embryophyta</taxon>
        <taxon>Bryophyta</taxon>
        <taxon>Sphagnophytina</taxon>
        <taxon>Sphagnopsida</taxon>
        <taxon>Sphagnales</taxon>
        <taxon>Sphagnaceae</taxon>
        <taxon>Sphagnum</taxon>
    </lineage>
</organism>
<dbReference type="EMBL" id="OZ023703">
    <property type="protein sequence ID" value="CAK9872150.1"/>
    <property type="molecule type" value="Genomic_DNA"/>
</dbReference>
<keyword evidence="2" id="KW-1185">Reference proteome</keyword>
<accession>A0ABP1BAK0</accession>
<protein>
    <submittedName>
        <fullName evidence="1">Uncharacterized protein</fullName>
    </submittedName>
</protein>
<sequence length="188" mass="20966">MRALIFPQLESYLCSLFPTTRQLVLPNITVMKRPNAPRCYPLFLSCTASKRSSSRLFLQLITRSSLSDGASVVIWLKLVHRSELSRGIFRAKAARGVGQQETPKVTTTTRQRGFVSWVACSSKLAFLSVVMVCAVWSLVEGGVGGRSYNINSQQPYFHKRLSCDEKTRRSLAQIGNLQDYCSPSNTLA</sequence>
<evidence type="ECO:0000313" key="2">
    <source>
        <dbReference type="Proteomes" id="UP001497522"/>
    </source>
</evidence>